<accession>A0A1G7D8E3</accession>
<dbReference type="Pfam" id="PF08541">
    <property type="entry name" value="ACP_syn_III_C"/>
    <property type="match status" value="1"/>
</dbReference>
<dbReference type="STRING" id="168276.SAMN05444580_11844"/>
<name>A0A1G7D8E3_9NOCA</name>
<dbReference type="InterPro" id="IPR013747">
    <property type="entry name" value="ACP_syn_III_C"/>
</dbReference>
<dbReference type="AlphaFoldDB" id="A0A1G7D8E3"/>
<evidence type="ECO:0000256" key="1">
    <source>
        <dbReference type="ARBA" id="ARBA00022679"/>
    </source>
</evidence>
<dbReference type="PANTHER" id="PTHR34069:SF2">
    <property type="entry name" value="BETA-KETOACYL-[ACYL-CARRIER-PROTEIN] SYNTHASE III"/>
    <property type="match status" value="1"/>
</dbReference>
<keyword evidence="2" id="KW-0012">Acyltransferase</keyword>
<dbReference type="PANTHER" id="PTHR34069">
    <property type="entry name" value="3-OXOACYL-[ACYL-CARRIER-PROTEIN] SYNTHASE 3"/>
    <property type="match status" value="1"/>
</dbReference>
<dbReference type="GO" id="GO:0044550">
    <property type="term" value="P:secondary metabolite biosynthetic process"/>
    <property type="evidence" value="ECO:0007669"/>
    <property type="project" value="TreeGrafter"/>
</dbReference>
<keyword evidence="6" id="KW-1185">Reference proteome</keyword>
<proteinExistence type="predicted"/>
<dbReference type="RefSeq" id="WP_169888453.1">
    <property type="nucleotide sequence ID" value="NZ_FNAB01000018.1"/>
</dbReference>
<dbReference type="Gene3D" id="3.40.47.10">
    <property type="match status" value="1"/>
</dbReference>
<dbReference type="InterPro" id="IPR013751">
    <property type="entry name" value="ACP_syn_III_N"/>
</dbReference>
<evidence type="ECO:0000259" key="3">
    <source>
        <dbReference type="Pfam" id="PF08541"/>
    </source>
</evidence>
<evidence type="ECO:0000313" key="6">
    <source>
        <dbReference type="Proteomes" id="UP000199417"/>
    </source>
</evidence>
<organism evidence="5 6">
    <name type="scientific">Rhodococcus tukisamuensis</name>
    <dbReference type="NCBI Taxonomy" id="168276"/>
    <lineage>
        <taxon>Bacteria</taxon>
        <taxon>Bacillati</taxon>
        <taxon>Actinomycetota</taxon>
        <taxon>Actinomycetes</taxon>
        <taxon>Mycobacteriales</taxon>
        <taxon>Nocardiaceae</taxon>
        <taxon>Rhodococcus</taxon>
    </lineage>
</organism>
<dbReference type="CDD" id="cd00830">
    <property type="entry name" value="KAS_III"/>
    <property type="match status" value="1"/>
</dbReference>
<reference evidence="5 6" key="1">
    <citation type="submission" date="2016-10" db="EMBL/GenBank/DDBJ databases">
        <authorList>
            <person name="de Groot N.N."/>
        </authorList>
    </citation>
    <scope>NUCLEOTIDE SEQUENCE [LARGE SCALE GENOMIC DNA]</scope>
    <source>
        <strain evidence="5 6">JCM 11308</strain>
    </source>
</reference>
<sequence>MLSGKRRVEDQAGYGVLGMGMYVPQRVATNAEVAAGAGVTEQWIVEKTGVVERHRTAPGENTADMAAEAGRQALKHARELSLTAEAAEDPGMLIVATSTPDRQVPAPVSDVHARIGLAPMPTLSLDGGCAGFAQAMVTADAYRQIGQARTALVIGAHRIENYLVPSDRKTAPLFGDGAGAYLMGPVPPGYGMLASRLVTDSTFVDALCTPYRTPDSAGVEPLHMDGRQLAEVFVRELPELLRESLDEAGLTVADIDHLFVHQANVQMVRLFGQVLGLAPEKVPTTGQWVANTAAASLPIGTVMSARERKIQRGDIVAMVTAGAGVSGAVIVMRWF</sequence>
<feature type="domain" description="Beta-ketoacyl-[acyl-carrier-protein] synthase III N-terminal" evidence="4">
    <location>
        <begin position="127"/>
        <end position="200"/>
    </location>
</feature>
<keyword evidence="1" id="KW-0808">Transferase</keyword>
<gene>
    <name evidence="5" type="ORF">SAMN05444580_11844</name>
</gene>
<dbReference type="SUPFAM" id="SSF53901">
    <property type="entry name" value="Thiolase-like"/>
    <property type="match status" value="1"/>
</dbReference>
<evidence type="ECO:0000256" key="2">
    <source>
        <dbReference type="ARBA" id="ARBA00023315"/>
    </source>
</evidence>
<dbReference type="EMBL" id="FNAB01000018">
    <property type="protein sequence ID" value="SDE47270.1"/>
    <property type="molecule type" value="Genomic_DNA"/>
</dbReference>
<dbReference type="GO" id="GO:0006633">
    <property type="term" value="P:fatty acid biosynthetic process"/>
    <property type="evidence" value="ECO:0007669"/>
    <property type="project" value="InterPro"/>
</dbReference>
<dbReference type="Pfam" id="PF08545">
    <property type="entry name" value="ACP_syn_III"/>
    <property type="match status" value="1"/>
</dbReference>
<feature type="domain" description="Beta-ketoacyl-[acyl-carrier-protein] synthase III C-terminal" evidence="3">
    <location>
        <begin position="245"/>
        <end position="334"/>
    </location>
</feature>
<evidence type="ECO:0000259" key="4">
    <source>
        <dbReference type="Pfam" id="PF08545"/>
    </source>
</evidence>
<dbReference type="InterPro" id="IPR016039">
    <property type="entry name" value="Thiolase-like"/>
</dbReference>
<evidence type="ECO:0000313" key="5">
    <source>
        <dbReference type="EMBL" id="SDE47270.1"/>
    </source>
</evidence>
<dbReference type="GO" id="GO:0004315">
    <property type="term" value="F:3-oxoacyl-[acyl-carrier-protein] synthase activity"/>
    <property type="evidence" value="ECO:0007669"/>
    <property type="project" value="InterPro"/>
</dbReference>
<protein>
    <submittedName>
        <fullName evidence="5">3-oxoacyl-[acyl-carrier-protein] synthase-3</fullName>
    </submittedName>
</protein>
<dbReference type="Proteomes" id="UP000199417">
    <property type="component" value="Unassembled WGS sequence"/>
</dbReference>